<evidence type="ECO:0000313" key="2">
    <source>
        <dbReference type="EMBL" id="SHJ78114.1"/>
    </source>
</evidence>
<gene>
    <name evidence="2" type="ORF">SAMN02744037_00817</name>
</gene>
<reference evidence="3" key="1">
    <citation type="submission" date="2016-11" db="EMBL/GenBank/DDBJ databases">
        <authorList>
            <person name="Varghese N."/>
            <person name="Submissions S."/>
        </authorList>
    </citation>
    <scope>NUCLEOTIDE SEQUENCE [LARGE SCALE GENOMIC DNA]</scope>
    <source>
        <strain evidence="3">DSM 15518</strain>
    </source>
</reference>
<name>A0A1M6M3S1_9FIRM</name>
<evidence type="ECO:0000259" key="1">
    <source>
        <dbReference type="Pfam" id="PF19823"/>
    </source>
</evidence>
<sequence>MKTNILRFIVFISILLVVASFFNSCKIQLRDDRNVLPSLPRPIAKGKVLITSAGQSTDTYIVKDIANKLMIHNFFMPQAREVDLEGINTVVFVVGYSPIGENLHDLGYNQEVKRIKNLIKILRKKKITIITVFIGNRKEANKKTDKLLNLTCKYANYVISTKNNNNNQYLLNLAKLYNFKLTLVEDVTGLSEPFASAFR</sequence>
<proteinExistence type="predicted"/>
<protein>
    <recommendedName>
        <fullName evidence="1">DUF6305 domain-containing protein</fullName>
    </recommendedName>
</protein>
<accession>A0A1M6M3S1</accession>
<feature type="domain" description="DUF6305" evidence="1">
    <location>
        <begin position="46"/>
        <end position="198"/>
    </location>
</feature>
<dbReference type="RefSeq" id="WP_072887513.1">
    <property type="nucleotide sequence ID" value="NZ_FRAE01000013.1"/>
</dbReference>
<dbReference type="AlphaFoldDB" id="A0A1M6M3S1"/>
<dbReference type="EMBL" id="FRAE01000013">
    <property type="protein sequence ID" value="SHJ78114.1"/>
    <property type="molecule type" value="Genomic_DNA"/>
</dbReference>
<dbReference type="STRING" id="1123349.SAMN02744037_00817"/>
<evidence type="ECO:0000313" key="3">
    <source>
        <dbReference type="Proteomes" id="UP000242497"/>
    </source>
</evidence>
<keyword evidence="3" id="KW-1185">Reference proteome</keyword>
<dbReference type="Proteomes" id="UP000242497">
    <property type="component" value="Unassembled WGS sequence"/>
</dbReference>
<dbReference type="InterPro" id="IPR046272">
    <property type="entry name" value="DUF6305"/>
</dbReference>
<dbReference type="OrthoDB" id="2691990at2"/>
<organism evidence="2 3">
    <name type="scientific">Tepidibacter formicigenes DSM 15518</name>
    <dbReference type="NCBI Taxonomy" id="1123349"/>
    <lineage>
        <taxon>Bacteria</taxon>
        <taxon>Bacillati</taxon>
        <taxon>Bacillota</taxon>
        <taxon>Clostridia</taxon>
        <taxon>Peptostreptococcales</taxon>
        <taxon>Peptostreptococcaceae</taxon>
        <taxon>Tepidibacter</taxon>
    </lineage>
</organism>
<dbReference type="Pfam" id="PF19823">
    <property type="entry name" value="DUF6305"/>
    <property type="match status" value="1"/>
</dbReference>